<accession>A0A1G5ZJ83</accession>
<feature type="transmembrane region" description="Helical" evidence="1">
    <location>
        <begin position="231"/>
        <end position="254"/>
    </location>
</feature>
<feature type="transmembrane region" description="Helical" evidence="1">
    <location>
        <begin position="367"/>
        <end position="386"/>
    </location>
</feature>
<feature type="transmembrane region" description="Helical" evidence="1">
    <location>
        <begin position="266"/>
        <end position="284"/>
    </location>
</feature>
<evidence type="ECO:0008006" key="4">
    <source>
        <dbReference type="Google" id="ProtNLM"/>
    </source>
</evidence>
<reference evidence="3" key="1">
    <citation type="submission" date="2016-10" db="EMBL/GenBank/DDBJ databases">
        <authorList>
            <person name="Varghese N."/>
            <person name="Submissions S."/>
        </authorList>
    </citation>
    <scope>NUCLEOTIDE SEQUENCE [LARGE SCALE GENOMIC DNA]</scope>
    <source>
        <strain evidence="3">DSM 22703</strain>
    </source>
</reference>
<feature type="transmembrane region" description="Helical" evidence="1">
    <location>
        <begin position="189"/>
        <end position="210"/>
    </location>
</feature>
<keyword evidence="1" id="KW-1133">Transmembrane helix</keyword>
<feature type="transmembrane region" description="Helical" evidence="1">
    <location>
        <begin position="291"/>
        <end position="312"/>
    </location>
</feature>
<feature type="transmembrane region" description="Helical" evidence="1">
    <location>
        <begin position="66"/>
        <end position="91"/>
    </location>
</feature>
<dbReference type="RefSeq" id="WP_092734014.1">
    <property type="nucleotide sequence ID" value="NZ_FMXE01000040.1"/>
</dbReference>
<organism evidence="2 3">
    <name type="scientific">Algoriphagus alkaliphilus</name>
    <dbReference type="NCBI Taxonomy" id="279824"/>
    <lineage>
        <taxon>Bacteria</taxon>
        <taxon>Pseudomonadati</taxon>
        <taxon>Bacteroidota</taxon>
        <taxon>Cytophagia</taxon>
        <taxon>Cytophagales</taxon>
        <taxon>Cyclobacteriaceae</taxon>
        <taxon>Algoriphagus</taxon>
    </lineage>
</organism>
<feature type="transmembrane region" description="Helical" evidence="1">
    <location>
        <begin position="103"/>
        <end position="120"/>
    </location>
</feature>
<keyword evidence="1" id="KW-0472">Membrane</keyword>
<evidence type="ECO:0000313" key="2">
    <source>
        <dbReference type="EMBL" id="SDA94632.1"/>
    </source>
</evidence>
<dbReference type="STRING" id="279824.SAMN03080617_03933"/>
<sequence>MADSTNKFLFLAVLSVLILVGLALPKGFDISDEGLYVLLAHPLQENNAGIFNYDLFFKGFYQCTGIHFGIIGLRILRLISYVVAALAFSFFWKNIVEEKGLSFKIAMISFLGISAGYGFLPSSLSYNSLSVCLTGLWLACVSFKTKSPLLKVLVLGLILGLLVYVKVTTALLLGLISVSILIYEDKKSISSLILLFVPFVVLELAFFLFLDTFSTLRMIQGLEFTVSRPDYGFLILVKHTFFGFFWCFLVFLSTLILKKISPNPRINLGITVFILVLIFIQTRITEEWNHIFLLIMPLIFGVLVHSKLTALTLSSRKYWVLLLLFLPFILHFGSNVYWLRLGIHYWIFWCLAAMIWLDEVYPFAEKYLVYFISFSSLILVLNGLWLSPFAQKSSWKATEKWEYLPGKSIFLTPQQVFQLKAIKNQMPDESPSTVLAAYRIPGIPYLLGKTIPISPGFWDKTQLENYFPKGIQESVLLYYPLDELPAGEYGKIILIPDFDE</sequence>
<dbReference type="Proteomes" id="UP000198756">
    <property type="component" value="Unassembled WGS sequence"/>
</dbReference>
<dbReference type="OrthoDB" id="861753at2"/>
<feature type="transmembrane region" description="Helical" evidence="1">
    <location>
        <begin position="152"/>
        <end position="183"/>
    </location>
</feature>
<dbReference type="AlphaFoldDB" id="A0A1G5ZJ83"/>
<evidence type="ECO:0000313" key="3">
    <source>
        <dbReference type="Proteomes" id="UP000198756"/>
    </source>
</evidence>
<keyword evidence="1" id="KW-0812">Transmembrane</keyword>
<proteinExistence type="predicted"/>
<feature type="transmembrane region" description="Helical" evidence="1">
    <location>
        <begin position="318"/>
        <end position="338"/>
    </location>
</feature>
<gene>
    <name evidence="2" type="ORF">SAMN03080617_03933</name>
</gene>
<keyword evidence="3" id="KW-1185">Reference proteome</keyword>
<dbReference type="EMBL" id="FMXE01000040">
    <property type="protein sequence ID" value="SDA94632.1"/>
    <property type="molecule type" value="Genomic_DNA"/>
</dbReference>
<protein>
    <recommendedName>
        <fullName evidence="4">Glycosyltransferase RgtA/B/C/D-like domain-containing protein</fullName>
    </recommendedName>
</protein>
<evidence type="ECO:0000256" key="1">
    <source>
        <dbReference type="SAM" id="Phobius"/>
    </source>
</evidence>
<name>A0A1G5ZJ83_9BACT</name>